<evidence type="ECO:0000313" key="3">
    <source>
        <dbReference type="Proteomes" id="UP000078595"/>
    </source>
</evidence>
<dbReference type="VEuPathDB" id="FungiDB:I303_04923"/>
<proteinExistence type="predicted"/>
<dbReference type="Pfam" id="PF13365">
    <property type="entry name" value="Trypsin_2"/>
    <property type="match status" value="1"/>
</dbReference>
<dbReference type="GeneID" id="28968622"/>
<protein>
    <recommendedName>
        <fullName evidence="4">Serine protease</fullName>
    </recommendedName>
</protein>
<dbReference type="RefSeq" id="XP_018261909.1">
    <property type="nucleotide sequence ID" value="XM_018408218.1"/>
</dbReference>
<evidence type="ECO:0000313" key="1">
    <source>
        <dbReference type="EMBL" id="OBR84067.1"/>
    </source>
</evidence>
<evidence type="ECO:0000313" key="2">
    <source>
        <dbReference type="EMBL" id="WWC63034.1"/>
    </source>
</evidence>
<dbReference type="InterPro" id="IPR009003">
    <property type="entry name" value="Peptidase_S1_PA"/>
</dbReference>
<organism evidence="1">
    <name type="scientific">Kwoniella dejecticola CBS 10117</name>
    <dbReference type="NCBI Taxonomy" id="1296121"/>
    <lineage>
        <taxon>Eukaryota</taxon>
        <taxon>Fungi</taxon>
        <taxon>Dikarya</taxon>
        <taxon>Basidiomycota</taxon>
        <taxon>Agaricomycotina</taxon>
        <taxon>Tremellomycetes</taxon>
        <taxon>Tremellales</taxon>
        <taxon>Cryptococcaceae</taxon>
        <taxon>Kwoniella</taxon>
    </lineage>
</organism>
<dbReference type="SUPFAM" id="SSF50494">
    <property type="entry name" value="Trypsin-like serine proteases"/>
    <property type="match status" value="1"/>
</dbReference>
<keyword evidence="3" id="KW-1185">Reference proteome</keyword>
<evidence type="ECO:0008006" key="4">
    <source>
        <dbReference type="Google" id="ProtNLM"/>
    </source>
</evidence>
<dbReference type="EMBL" id="KI894032">
    <property type="protein sequence ID" value="OBR84067.1"/>
    <property type="molecule type" value="Genomic_DNA"/>
</dbReference>
<dbReference type="KEGG" id="kdj:28968622"/>
<reference evidence="2" key="2">
    <citation type="submission" date="2013-07" db="EMBL/GenBank/DDBJ databases">
        <authorList>
            <consortium name="The Broad Institute Genome Sequencing Platform"/>
            <person name="Cuomo C."/>
            <person name="Litvintseva A."/>
            <person name="Chen Y."/>
            <person name="Heitman J."/>
            <person name="Sun S."/>
            <person name="Springer D."/>
            <person name="Dromer F."/>
            <person name="Young S.K."/>
            <person name="Zeng Q."/>
            <person name="Gargeya S."/>
            <person name="Fitzgerald M."/>
            <person name="Abouelleil A."/>
            <person name="Alvarado L."/>
            <person name="Berlin A.M."/>
            <person name="Chapman S.B."/>
            <person name="Dewar J."/>
            <person name="Goldberg J."/>
            <person name="Griggs A."/>
            <person name="Gujja S."/>
            <person name="Hansen M."/>
            <person name="Howarth C."/>
            <person name="Imamovic A."/>
            <person name="Larimer J."/>
            <person name="McCowan C."/>
            <person name="Murphy C."/>
            <person name="Pearson M."/>
            <person name="Priest M."/>
            <person name="Roberts A."/>
            <person name="Saif S."/>
            <person name="Shea T."/>
            <person name="Sykes S."/>
            <person name="Wortman J."/>
            <person name="Nusbaum C."/>
            <person name="Birren B."/>
        </authorList>
    </citation>
    <scope>NUCLEOTIDE SEQUENCE</scope>
    <source>
        <strain evidence="2">CBS 10117</strain>
    </source>
</reference>
<accession>A0A1A6A1Y2</accession>
<dbReference type="STRING" id="1296121.A0A1A6A1Y2"/>
<reference evidence="1" key="1">
    <citation type="submission" date="2013-07" db="EMBL/GenBank/DDBJ databases">
        <title>The Genome Sequence of Cryptococcus dejecticola CBS10117.</title>
        <authorList>
            <consortium name="The Broad Institute Genome Sequencing Platform"/>
            <person name="Cuomo C."/>
            <person name="Litvintseva A."/>
            <person name="Chen Y."/>
            <person name="Heitman J."/>
            <person name="Sun S."/>
            <person name="Springer D."/>
            <person name="Dromer F."/>
            <person name="Young S.K."/>
            <person name="Zeng Q."/>
            <person name="Gargeya S."/>
            <person name="Fitzgerald M."/>
            <person name="Abouelleil A."/>
            <person name="Alvarado L."/>
            <person name="Berlin A.M."/>
            <person name="Chapman S.B."/>
            <person name="Dewar J."/>
            <person name="Goldberg J."/>
            <person name="Griggs A."/>
            <person name="Gujja S."/>
            <person name="Hansen M."/>
            <person name="Howarth C."/>
            <person name="Imamovic A."/>
            <person name="Larimer J."/>
            <person name="McCowan C."/>
            <person name="Murphy C."/>
            <person name="Pearson M."/>
            <person name="Priest M."/>
            <person name="Roberts A."/>
            <person name="Saif S."/>
            <person name="Shea T."/>
            <person name="Sykes S."/>
            <person name="Wortman J."/>
            <person name="Nusbaum C."/>
            <person name="Birren B."/>
        </authorList>
    </citation>
    <scope>NUCLEOTIDE SEQUENCE [LARGE SCALE GENOMIC DNA]</scope>
    <source>
        <strain evidence="1">CBS 10117</strain>
    </source>
</reference>
<gene>
    <name evidence="1" type="ORF">I303_04923</name>
    <name evidence="2" type="ORF">I303_105633</name>
</gene>
<dbReference type="AlphaFoldDB" id="A0A1A6A1Y2"/>
<dbReference type="OrthoDB" id="2564240at2759"/>
<sequence length="339" mass="36803">MLPCSSHCVGRLACYSKRRVTSAAYHAHARTYATASQLPLVQPVERELTNSTSHSDDTLSRRIHEFLSSQFTSTSLLSGSHRLNTGRTLPHVLPYESHPNAARRADSTQPSTDKIGDGLVAVVHAVQTDGGDIDYELSSGFIIEPHGLKDKQTVVTCSHTLDALSIRHPMTLIHSFILASNMDTTPIPITSYPSGSVSDLLICSIPRSPILRSLPISPFPVYRGQKVQVHEYGTGGEWIQGIKREWKEAEMMGYRNHAWREVQPGTTSALPYITFSSRPSNGSSGGPIVDAQSGAVVGVVSGSRTISAVKGERGYGASAENIFELFSLPGFIPTSQKYK</sequence>
<reference evidence="2" key="3">
    <citation type="submission" date="2024-02" db="EMBL/GenBank/DDBJ databases">
        <title>Comparative genomics of Cryptococcus and Kwoniella reveals pathogenesis evolution and contrasting modes of karyotype evolution via chromosome fusion or intercentromeric recombination.</title>
        <authorList>
            <person name="Coelho M.A."/>
            <person name="David-Palma M."/>
            <person name="Shea T."/>
            <person name="Bowers K."/>
            <person name="McGinley-Smith S."/>
            <person name="Mohammad A.W."/>
            <person name="Gnirke A."/>
            <person name="Yurkov A.M."/>
            <person name="Nowrousian M."/>
            <person name="Sun S."/>
            <person name="Cuomo C.A."/>
            <person name="Heitman J."/>
        </authorList>
    </citation>
    <scope>NUCLEOTIDE SEQUENCE</scope>
    <source>
        <strain evidence="2">CBS 10117</strain>
    </source>
</reference>
<dbReference type="Proteomes" id="UP000078595">
    <property type="component" value="Chromosome 6"/>
</dbReference>
<name>A0A1A6A1Y2_9TREE</name>
<dbReference type="EMBL" id="CP144535">
    <property type="protein sequence ID" value="WWC63034.1"/>
    <property type="molecule type" value="Genomic_DNA"/>
</dbReference>
<dbReference type="Gene3D" id="2.40.10.120">
    <property type="match status" value="1"/>
</dbReference>